<dbReference type="Gene3D" id="2.130.10.10">
    <property type="entry name" value="YVTN repeat-like/Quinoprotein amine dehydrogenase"/>
    <property type="match status" value="1"/>
</dbReference>
<keyword evidence="1" id="KW-0732">Signal</keyword>
<dbReference type="InterPro" id="IPR002372">
    <property type="entry name" value="PQQ_rpt_dom"/>
</dbReference>
<feature type="chain" id="PRO_5046806853" evidence="1">
    <location>
        <begin position="34"/>
        <end position="450"/>
    </location>
</feature>
<evidence type="ECO:0000259" key="2">
    <source>
        <dbReference type="Pfam" id="PF13360"/>
    </source>
</evidence>
<evidence type="ECO:0000256" key="1">
    <source>
        <dbReference type="SAM" id="SignalP"/>
    </source>
</evidence>
<evidence type="ECO:0000313" key="3">
    <source>
        <dbReference type="EMBL" id="CAH1191394.1"/>
    </source>
</evidence>
<comment type="caution">
    <text evidence="3">The sequence shown here is derived from an EMBL/GenBank/DDBJ whole genome shotgun (WGS) entry which is preliminary data.</text>
</comment>
<dbReference type="SUPFAM" id="SSF50998">
    <property type="entry name" value="Quinoprotein alcohol dehydrogenase-like"/>
    <property type="match status" value="1"/>
</dbReference>
<dbReference type="InterPro" id="IPR015943">
    <property type="entry name" value="WD40/YVTN_repeat-like_dom_sf"/>
</dbReference>
<organism evidence="3 4">
    <name type="scientific">Paenibacillus auburnensis</name>
    <dbReference type="NCBI Taxonomy" id="2905649"/>
    <lineage>
        <taxon>Bacteria</taxon>
        <taxon>Bacillati</taxon>
        <taxon>Bacillota</taxon>
        <taxon>Bacilli</taxon>
        <taxon>Bacillales</taxon>
        <taxon>Paenibacillaceae</taxon>
        <taxon>Paenibacillus</taxon>
    </lineage>
</organism>
<feature type="signal peptide" evidence="1">
    <location>
        <begin position="1"/>
        <end position="33"/>
    </location>
</feature>
<dbReference type="SMART" id="SM00564">
    <property type="entry name" value="PQQ"/>
    <property type="match status" value="5"/>
</dbReference>
<keyword evidence="4" id="KW-1185">Reference proteome</keyword>
<name>A0ABN8FXG8_9BACL</name>
<dbReference type="Proteomes" id="UP000838324">
    <property type="component" value="Unassembled WGS sequence"/>
</dbReference>
<dbReference type="Pfam" id="PF13360">
    <property type="entry name" value="PQQ_2"/>
    <property type="match status" value="1"/>
</dbReference>
<proteinExistence type="predicted"/>
<dbReference type="InterPro" id="IPR018391">
    <property type="entry name" value="PQQ_b-propeller_rpt"/>
</dbReference>
<evidence type="ECO:0000313" key="4">
    <source>
        <dbReference type="Proteomes" id="UP000838324"/>
    </source>
</evidence>
<reference evidence="3" key="1">
    <citation type="submission" date="2022-01" db="EMBL/GenBank/DDBJ databases">
        <authorList>
            <person name="Criscuolo A."/>
        </authorList>
    </citation>
    <scope>NUCLEOTIDE SEQUENCE</scope>
    <source>
        <strain evidence="3">CIP111892</strain>
    </source>
</reference>
<gene>
    <name evidence="3" type="primary">bamB_1</name>
    <name evidence="3" type="ORF">PAECIP111892_00631</name>
</gene>
<protein>
    <submittedName>
        <fullName evidence="3">Outer membrane protein assembly factor BamB</fullName>
    </submittedName>
</protein>
<dbReference type="InterPro" id="IPR011047">
    <property type="entry name" value="Quinoprotein_ADH-like_sf"/>
</dbReference>
<sequence length="450" mass="49621">MLHSRIRKIVSAAAAAAILLPLAGSWLVPNAFAEPAEVSTGNPYYTKVSAPVIKPLWSFSTATIKDPQAKQAVTALAENGTVFALQKNYRLIALNASTGKKIWEYGNALAPLFTYSSGNIYGLTQKGALYAVNPNGKKLWSTDLGLPNASSIQRIGETVYVTQGIYLAAVDAASGKLKWKINENSSYYGTDSLAQSDGVVLRTYIGESVISLSSLVAYDAQTGKKLWEQYRHYMPLAIKDGLLYSEKNLTMLDEDPVNRKIHVSVISLKTGQIKGERLYRWTEKADPDIGFRSGGAYGSAFLDGNNLYVFRGETFARYDFWNYTADGKPEQVWQQSILESEYPLNKVMQQRMLYFNYSDQTFAALKLANGQVMRLSPGENPTVQFDIFGTTIYTGQSDGLFHAYDLISYKPLFTVNAGSRDFASTLKTGNILIVRNSGKLLGIKLPASIQ</sequence>
<dbReference type="PANTHER" id="PTHR34512:SF30">
    <property type="entry name" value="OUTER MEMBRANE PROTEIN ASSEMBLY FACTOR BAMB"/>
    <property type="match status" value="1"/>
</dbReference>
<dbReference type="PANTHER" id="PTHR34512">
    <property type="entry name" value="CELL SURFACE PROTEIN"/>
    <property type="match status" value="1"/>
</dbReference>
<accession>A0ABN8FXG8</accession>
<feature type="domain" description="Pyrrolo-quinoline quinone repeat" evidence="2">
    <location>
        <begin position="56"/>
        <end position="272"/>
    </location>
</feature>
<dbReference type="EMBL" id="CAKMMG010000001">
    <property type="protein sequence ID" value="CAH1191394.1"/>
    <property type="molecule type" value="Genomic_DNA"/>
</dbReference>
<dbReference type="RefSeq" id="WP_236329667.1">
    <property type="nucleotide sequence ID" value="NZ_CAKMMG010000001.1"/>
</dbReference>